<protein>
    <recommendedName>
        <fullName evidence="7">RRM domain-containing protein</fullName>
    </recommendedName>
</protein>
<dbReference type="InterPro" id="IPR051106">
    <property type="entry name" value="RNA-bind/splicing_reg"/>
</dbReference>
<comment type="caution">
    <text evidence="8">The sequence shown here is derived from an EMBL/GenBank/DDBJ whole genome shotgun (WGS) entry which is preliminary data.</text>
</comment>
<accession>A0A8T0WF00</accession>
<keyword evidence="4" id="KW-0508">mRNA splicing</keyword>
<reference evidence="8" key="1">
    <citation type="submission" date="2020-05" db="EMBL/GenBank/DDBJ databases">
        <title>WGS assembly of Panicum virgatum.</title>
        <authorList>
            <person name="Lovell J.T."/>
            <person name="Jenkins J."/>
            <person name="Shu S."/>
            <person name="Juenger T.E."/>
            <person name="Schmutz J."/>
        </authorList>
    </citation>
    <scope>NUCLEOTIDE SEQUENCE</scope>
    <source>
        <strain evidence="8">AP13</strain>
    </source>
</reference>
<comment type="subcellular location">
    <subcellularLocation>
        <location evidence="1">Nucleus</location>
    </subcellularLocation>
</comment>
<dbReference type="InterPro" id="IPR000504">
    <property type="entry name" value="RRM_dom"/>
</dbReference>
<evidence type="ECO:0000256" key="4">
    <source>
        <dbReference type="ARBA" id="ARBA00023187"/>
    </source>
</evidence>
<dbReference type="PROSITE" id="PS50102">
    <property type="entry name" value="RRM"/>
    <property type="match status" value="1"/>
</dbReference>
<dbReference type="EMBL" id="CM029039">
    <property type="protein sequence ID" value="KAG2645905.1"/>
    <property type="molecule type" value="Genomic_DNA"/>
</dbReference>
<dbReference type="GO" id="GO:0006397">
    <property type="term" value="P:mRNA processing"/>
    <property type="evidence" value="ECO:0007669"/>
    <property type="project" value="UniProtKB-KW"/>
</dbReference>
<evidence type="ECO:0000256" key="5">
    <source>
        <dbReference type="ARBA" id="ARBA00023242"/>
    </source>
</evidence>
<dbReference type="PANTHER" id="PTHR48028">
    <property type="entry name" value="GLYCINE-RICH RNA-BINDING PROTEIN RZ1A"/>
    <property type="match status" value="1"/>
</dbReference>
<dbReference type="Proteomes" id="UP000823388">
    <property type="component" value="Chromosome 2K"/>
</dbReference>
<evidence type="ECO:0000256" key="3">
    <source>
        <dbReference type="ARBA" id="ARBA00022884"/>
    </source>
</evidence>
<evidence type="ECO:0000259" key="7">
    <source>
        <dbReference type="PROSITE" id="PS50102"/>
    </source>
</evidence>
<dbReference type="InterPro" id="IPR035979">
    <property type="entry name" value="RBD_domain_sf"/>
</dbReference>
<evidence type="ECO:0000256" key="2">
    <source>
        <dbReference type="ARBA" id="ARBA00022664"/>
    </source>
</evidence>
<feature type="domain" description="RRM" evidence="7">
    <location>
        <begin position="1"/>
        <end position="51"/>
    </location>
</feature>
<keyword evidence="3 6" id="KW-0694">RNA-binding</keyword>
<dbReference type="InterPro" id="IPR012677">
    <property type="entry name" value="Nucleotide-bd_a/b_plait_sf"/>
</dbReference>
<name>A0A8T0WF00_PANVG</name>
<dbReference type="Pfam" id="PF00076">
    <property type="entry name" value="RRM_1"/>
    <property type="match status" value="1"/>
</dbReference>
<dbReference type="Gene3D" id="3.30.70.330">
    <property type="match status" value="1"/>
</dbReference>
<keyword evidence="2" id="KW-0507">mRNA processing</keyword>
<dbReference type="AlphaFoldDB" id="A0A8T0WF00"/>
<evidence type="ECO:0000256" key="6">
    <source>
        <dbReference type="PROSITE-ProRule" id="PRU00176"/>
    </source>
</evidence>
<dbReference type="SUPFAM" id="SSF54928">
    <property type="entry name" value="RNA-binding domain, RBD"/>
    <property type="match status" value="1"/>
</dbReference>
<keyword evidence="9" id="KW-1185">Reference proteome</keyword>
<dbReference type="PANTHER" id="PTHR48028:SF4">
    <property type="entry name" value="SC35-LIKE SPLICING FACTOR"/>
    <property type="match status" value="1"/>
</dbReference>
<evidence type="ECO:0000313" key="8">
    <source>
        <dbReference type="EMBL" id="KAG2645905.1"/>
    </source>
</evidence>
<dbReference type="GO" id="GO:0005634">
    <property type="term" value="C:nucleus"/>
    <property type="evidence" value="ECO:0007669"/>
    <property type="project" value="UniProtKB-SubCell"/>
</dbReference>
<sequence length="89" mass="9904">MLIYGYGCRTGDSRGFAFVRYKYEDEAQKAVDRLDGRVVDGREIMVMISHLLFLTGVGWIATNSMACSFCSCGEHGKKMKSWAGVLTNP</sequence>
<keyword evidence="5" id="KW-0539">Nucleus</keyword>
<gene>
    <name evidence="8" type="ORF">PVAP13_2KG465710</name>
</gene>
<proteinExistence type="predicted"/>
<dbReference type="GO" id="GO:0003723">
    <property type="term" value="F:RNA binding"/>
    <property type="evidence" value="ECO:0007669"/>
    <property type="project" value="UniProtKB-UniRule"/>
</dbReference>
<dbReference type="GO" id="GO:0008380">
    <property type="term" value="P:RNA splicing"/>
    <property type="evidence" value="ECO:0007669"/>
    <property type="project" value="UniProtKB-KW"/>
</dbReference>
<organism evidence="8 9">
    <name type="scientific">Panicum virgatum</name>
    <name type="common">Blackwell switchgrass</name>
    <dbReference type="NCBI Taxonomy" id="38727"/>
    <lineage>
        <taxon>Eukaryota</taxon>
        <taxon>Viridiplantae</taxon>
        <taxon>Streptophyta</taxon>
        <taxon>Embryophyta</taxon>
        <taxon>Tracheophyta</taxon>
        <taxon>Spermatophyta</taxon>
        <taxon>Magnoliopsida</taxon>
        <taxon>Liliopsida</taxon>
        <taxon>Poales</taxon>
        <taxon>Poaceae</taxon>
        <taxon>PACMAD clade</taxon>
        <taxon>Panicoideae</taxon>
        <taxon>Panicodae</taxon>
        <taxon>Paniceae</taxon>
        <taxon>Panicinae</taxon>
        <taxon>Panicum</taxon>
        <taxon>Panicum sect. Hiantes</taxon>
    </lineage>
</organism>
<evidence type="ECO:0000256" key="1">
    <source>
        <dbReference type="ARBA" id="ARBA00004123"/>
    </source>
</evidence>
<evidence type="ECO:0000313" key="9">
    <source>
        <dbReference type="Proteomes" id="UP000823388"/>
    </source>
</evidence>